<feature type="transmembrane region" description="Helical" evidence="5">
    <location>
        <begin position="230"/>
        <end position="249"/>
    </location>
</feature>
<feature type="transmembrane region" description="Helical" evidence="5">
    <location>
        <begin position="50"/>
        <end position="72"/>
    </location>
</feature>
<gene>
    <name evidence="7" type="primary">yhdG</name>
    <name evidence="7" type="ORF">HG15A2_46520</name>
</gene>
<accession>A0A517N2C8</accession>
<keyword evidence="2 5" id="KW-0812">Transmembrane</keyword>
<dbReference type="GO" id="GO:0055085">
    <property type="term" value="P:transmembrane transport"/>
    <property type="evidence" value="ECO:0007669"/>
    <property type="project" value="InterPro"/>
</dbReference>
<keyword evidence="8" id="KW-1185">Reference proteome</keyword>
<comment type="subcellular location">
    <subcellularLocation>
        <location evidence="1">Membrane</location>
        <topology evidence="1">Multi-pass membrane protein</topology>
    </subcellularLocation>
</comment>
<feature type="transmembrane region" description="Helical" evidence="5">
    <location>
        <begin position="131"/>
        <end position="149"/>
    </location>
</feature>
<evidence type="ECO:0000256" key="2">
    <source>
        <dbReference type="ARBA" id="ARBA00022692"/>
    </source>
</evidence>
<feature type="transmembrane region" description="Helical" evidence="5">
    <location>
        <begin position="334"/>
        <end position="353"/>
    </location>
</feature>
<evidence type="ECO:0000259" key="6">
    <source>
        <dbReference type="Pfam" id="PF00324"/>
    </source>
</evidence>
<keyword evidence="4 5" id="KW-0472">Membrane</keyword>
<feature type="transmembrane region" description="Helical" evidence="5">
    <location>
        <begin position="197"/>
        <end position="218"/>
    </location>
</feature>
<dbReference type="AlphaFoldDB" id="A0A517N2C8"/>
<dbReference type="EMBL" id="CP036263">
    <property type="protein sequence ID" value="QDT01310.1"/>
    <property type="molecule type" value="Genomic_DNA"/>
</dbReference>
<dbReference type="InterPro" id="IPR004841">
    <property type="entry name" value="AA-permease/SLC12A_dom"/>
</dbReference>
<feature type="transmembrane region" description="Helical" evidence="5">
    <location>
        <begin position="93"/>
        <end position="119"/>
    </location>
</feature>
<protein>
    <submittedName>
        <fullName evidence="7">Putative amino acid permease YhdG</fullName>
    </submittedName>
</protein>
<evidence type="ECO:0000256" key="1">
    <source>
        <dbReference type="ARBA" id="ARBA00004141"/>
    </source>
</evidence>
<dbReference type="Gene3D" id="1.20.1740.10">
    <property type="entry name" value="Amino acid/polyamine transporter I"/>
    <property type="match status" value="1"/>
</dbReference>
<evidence type="ECO:0000256" key="4">
    <source>
        <dbReference type="ARBA" id="ARBA00023136"/>
    </source>
</evidence>
<keyword evidence="3 5" id="KW-1133">Transmembrane helix</keyword>
<dbReference type="PIRSF" id="PIRSF006060">
    <property type="entry name" value="AA_transporter"/>
    <property type="match status" value="1"/>
</dbReference>
<dbReference type="Pfam" id="PF00324">
    <property type="entry name" value="AA_permease"/>
    <property type="match status" value="1"/>
</dbReference>
<dbReference type="Proteomes" id="UP000319852">
    <property type="component" value="Chromosome"/>
</dbReference>
<proteinExistence type="predicted"/>
<evidence type="ECO:0000313" key="8">
    <source>
        <dbReference type="Proteomes" id="UP000319852"/>
    </source>
</evidence>
<reference evidence="7 8" key="1">
    <citation type="submission" date="2019-02" db="EMBL/GenBank/DDBJ databases">
        <title>Deep-cultivation of Planctomycetes and their phenomic and genomic characterization uncovers novel biology.</title>
        <authorList>
            <person name="Wiegand S."/>
            <person name="Jogler M."/>
            <person name="Boedeker C."/>
            <person name="Pinto D."/>
            <person name="Vollmers J."/>
            <person name="Rivas-Marin E."/>
            <person name="Kohn T."/>
            <person name="Peeters S.H."/>
            <person name="Heuer A."/>
            <person name="Rast P."/>
            <person name="Oberbeckmann S."/>
            <person name="Bunk B."/>
            <person name="Jeske O."/>
            <person name="Meyerdierks A."/>
            <person name="Storesund J.E."/>
            <person name="Kallscheuer N."/>
            <person name="Luecker S."/>
            <person name="Lage O.M."/>
            <person name="Pohl T."/>
            <person name="Merkel B.J."/>
            <person name="Hornburger P."/>
            <person name="Mueller R.-W."/>
            <person name="Bruemmer F."/>
            <person name="Labrenz M."/>
            <person name="Spormann A.M."/>
            <person name="Op den Camp H."/>
            <person name="Overmann J."/>
            <person name="Amann R."/>
            <person name="Jetten M.S.M."/>
            <person name="Mascher T."/>
            <person name="Medema M.H."/>
            <person name="Devos D.P."/>
            <person name="Kaster A.-K."/>
            <person name="Ovreas L."/>
            <person name="Rohde M."/>
            <person name="Galperin M.Y."/>
            <person name="Jogler C."/>
        </authorList>
    </citation>
    <scope>NUCLEOTIDE SEQUENCE [LARGE SCALE GENOMIC DNA]</scope>
    <source>
        <strain evidence="7 8">HG15A2</strain>
    </source>
</reference>
<dbReference type="InterPro" id="IPR050367">
    <property type="entry name" value="APC_superfamily"/>
</dbReference>
<feature type="transmembrane region" description="Helical" evidence="5">
    <location>
        <begin position="359"/>
        <end position="377"/>
    </location>
</feature>
<dbReference type="KEGG" id="amob:HG15A2_46520"/>
<dbReference type="PANTHER" id="PTHR42770">
    <property type="entry name" value="AMINO ACID TRANSPORTER-RELATED"/>
    <property type="match status" value="1"/>
</dbReference>
<feature type="transmembrane region" description="Helical" evidence="5">
    <location>
        <begin position="20"/>
        <end position="44"/>
    </location>
</feature>
<organism evidence="7 8">
    <name type="scientific">Adhaeretor mobilis</name>
    <dbReference type="NCBI Taxonomy" id="1930276"/>
    <lineage>
        <taxon>Bacteria</taxon>
        <taxon>Pseudomonadati</taxon>
        <taxon>Planctomycetota</taxon>
        <taxon>Planctomycetia</taxon>
        <taxon>Pirellulales</taxon>
        <taxon>Lacipirellulaceae</taxon>
        <taxon>Adhaeretor</taxon>
    </lineage>
</organism>
<dbReference type="GO" id="GO:0016020">
    <property type="term" value="C:membrane"/>
    <property type="evidence" value="ECO:0007669"/>
    <property type="project" value="UniProtKB-SubCell"/>
</dbReference>
<evidence type="ECO:0000256" key="3">
    <source>
        <dbReference type="ARBA" id="ARBA00022989"/>
    </source>
</evidence>
<name>A0A517N2C8_9BACT</name>
<feature type="transmembrane region" description="Helical" evidence="5">
    <location>
        <begin position="288"/>
        <end position="313"/>
    </location>
</feature>
<feature type="transmembrane region" description="Helical" evidence="5">
    <location>
        <begin position="386"/>
        <end position="404"/>
    </location>
</feature>
<dbReference type="PANTHER" id="PTHR42770:SF7">
    <property type="entry name" value="MEMBRANE PROTEIN"/>
    <property type="match status" value="1"/>
</dbReference>
<sequence length="434" mass="45430">MTSPNSHATPQQLQRQVGVFGAMMMGLGSILGTGVFVSIGIAAGVTGASVVLAISVAAVVALLNGLSSAQLAANHPVSGGTYEYGYRWLHPRLGFTAGWMFLCAKSASAATAALGLASYGSRFLGKYDPQWLVPIACGVVALMTLLVLSGLRRSNWVNIAMVTFTLYVLSRFVLVGLNTEGIRNDYLGPFFAREDSAASFLQSCALMFVAFTGYGRIATLGEEVMNPRRTIPLAILLTLAVSAVLYISVGHTCVTILGAPALAEVVAHNGAPLEAVANSYYEAGAGKLVVLGALTAMAGVLLNLILGLSRVALAMGRRGDLPSGLAKINASGTTPTVAVVAVGVLIAGLTLLGDVKTTWSFSAFTVLVYYAITNLAATRLSEAERLYPRFIPWLGLAACLSLAFWVEPRIWVVGLALIAAGLVWQQLFGQVASR</sequence>
<dbReference type="RefSeq" id="WP_246117827.1">
    <property type="nucleotide sequence ID" value="NZ_CP036263.1"/>
</dbReference>
<evidence type="ECO:0000313" key="7">
    <source>
        <dbReference type="EMBL" id="QDT01310.1"/>
    </source>
</evidence>
<feature type="domain" description="Amino acid permease/ SLC12A" evidence="6">
    <location>
        <begin position="21"/>
        <end position="404"/>
    </location>
</feature>
<evidence type="ECO:0000256" key="5">
    <source>
        <dbReference type="SAM" id="Phobius"/>
    </source>
</evidence>
<feature type="transmembrane region" description="Helical" evidence="5">
    <location>
        <begin position="156"/>
        <end position="177"/>
    </location>
</feature>
<feature type="transmembrane region" description="Helical" evidence="5">
    <location>
        <begin position="410"/>
        <end position="428"/>
    </location>
</feature>